<feature type="compositionally biased region" description="Low complexity" evidence="1">
    <location>
        <begin position="218"/>
        <end position="255"/>
    </location>
</feature>
<organism evidence="3 4">
    <name type="scientific">Chytriomyces confervae</name>
    <dbReference type="NCBI Taxonomy" id="246404"/>
    <lineage>
        <taxon>Eukaryota</taxon>
        <taxon>Fungi</taxon>
        <taxon>Fungi incertae sedis</taxon>
        <taxon>Chytridiomycota</taxon>
        <taxon>Chytridiomycota incertae sedis</taxon>
        <taxon>Chytridiomycetes</taxon>
        <taxon>Chytridiales</taxon>
        <taxon>Chytriomycetaceae</taxon>
        <taxon>Chytriomyces</taxon>
    </lineage>
</organism>
<dbReference type="EMBL" id="QEAP01000190">
    <property type="protein sequence ID" value="TPX73379.1"/>
    <property type="molecule type" value="Genomic_DNA"/>
</dbReference>
<feature type="transmembrane region" description="Helical" evidence="2">
    <location>
        <begin position="300"/>
        <end position="320"/>
    </location>
</feature>
<feature type="transmembrane region" description="Helical" evidence="2">
    <location>
        <begin position="101"/>
        <end position="122"/>
    </location>
</feature>
<feature type="transmembrane region" description="Helical" evidence="2">
    <location>
        <begin position="64"/>
        <end position="81"/>
    </location>
</feature>
<feature type="compositionally biased region" description="Low complexity" evidence="1">
    <location>
        <begin position="267"/>
        <end position="278"/>
    </location>
</feature>
<keyword evidence="2" id="KW-0472">Membrane</keyword>
<sequence length="414" mass="45584">MNSISSNSTHVPGTPIFDPAHDPIVIANQYILLPTYCIGIVLNGTILLAILVKWRSATSLLIRIEKVAAVLVLVCFLWSADSAVRYALPKVTTNSDNSRRIQGFLASGFILLLQGLNVSFAIERFLTVKRWKGAWIVRAIGWQWVTVVIFLATDAWSFIATKEVDSALTPDYDYIRVWMLIMGLAFISTLIATVTLNSLTYRTCFKELKLALENVPTTSTRSTTPSFSLSATTSSNSSSTFSSSSSSATVTNSLSLQRSSNEEDGINNTNNKNNNTQNSPQLQFHQPKKSLLLARINKRMIFRCVIMNATLLICQTPLIVLNLMGTFIMDDFAAAVCTAVGFAFMASEAVVTPLLVLYFFPRVRSLLFGEERQVVEVDEENSDETEGGGMKENVETPVAAAADAPKFHIIRIVV</sequence>
<evidence type="ECO:0000313" key="4">
    <source>
        <dbReference type="Proteomes" id="UP000320333"/>
    </source>
</evidence>
<dbReference type="OrthoDB" id="2144883at2759"/>
<evidence type="ECO:0008006" key="5">
    <source>
        <dbReference type="Google" id="ProtNLM"/>
    </source>
</evidence>
<gene>
    <name evidence="3" type="ORF">CcCBS67573_g05366</name>
</gene>
<keyword evidence="2" id="KW-1133">Transmembrane helix</keyword>
<dbReference type="SUPFAM" id="SSF81321">
    <property type="entry name" value="Family A G protein-coupled receptor-like"/>
    <property type="match status" value="1"/>
</dbReference>
<reference evidence="3 4" key="1">
    <citation type="journal article" date="2019" name="Sci. Rep.">
        <title>Comparative genomics of chytrid fungi reveal insights into the obligate biotrophic and pathogenic lifestyle of Synchytrium endobioticum.</title>
        <authorList>
            <person name="van de Vossenberg B.T.L.H."/>
            <person name="Warris S."/>
            <person name="Nguyen H.D.T."/>
            <person name="van Gent-Pelzer M.P.E."/>
            <person name="Joly D.L."/>
            <person name="van de Geest H.C."/>
            <person name="Bonants P.J.M."/>
            <person name="Smith D.S."/>
            <person name="Levesque C.A."/>
            <person name="van der Lee T.A.J."/>
        </authorList>
    </citation>
    <scope>NUCLEOTIDE SEQUENCE [LARGE SCALE GENOMIC DNA]</scope>
    <source>
        <strain evidence="3 4">CBS 675.73</strain>
    </source>
</reference>
<accession>A0A507FAN2</accession>
<evidence type="ECO:0000256" key="1">
    <source>
        <dbReference type="SAM" id="MobiDB-lite"/>
    </source>
</evidence>
<dbReference type="Gene3D" id="1.20.1070.10">
    <property type="entry name" value="Rhodopsin 7-helix transmembrane proteins"/>
    <property type="match status" value="1"/>
</dbReference>
<proteinExistence type="predicted"/>
<feature type="transmembrane region" description="Helical" evidence="2">
    <location>
        <begin position="177"/>
        <end position="199"/>
    </location>
</feature>
<feature type="transmembrane region" description="Helical" evidence="2">
    <location>
        <begin position="332"/>
        <end position="360"/>
    </location>
</feature>
<feature type="region of interest" description="Disordered" evidence="1">
    <location>
        <begin position="218"/>
        <end position="284"/>
    </location>
</feature>
<protein>
    <recommendedName>
        <fullName evidence="5">G-protein coupled receptors family 1 profile domain-containing protein</fullName>
    </recommendedName>
</protein>
<feature type="transmembrane region" description="Helical" evidence="2">
    <location>
        <begin position="134"/>
        <end position="157"/>
    </location>
</feature>
<keyword evidence="2" id="KW-0812">Transmembrane</keyword>
<dbReference type="AlphaFoldDB" id="A0A507FAN2"/>
<feature type="transmembrane region" description="Helical" evidence="2">
    <location>
        <begin position="31"/>
        <end position="52"/>
    </location>
</feature>
<comment type="caution">
    <text evidence="3">The sequence shown here is derived from an EMBL/GenBank/DDBJ whole genome shotgun (WGS) entry which is preliminary data.</text>
</comment>
<keyword evidence="4" id="KW-1185">Reference proteome</keyword>
<evidence type="ECO:0000313" key="3">
    <source>
        <dbReference type="EMBL" id="TPX73379.1"/>
    </source>
</evidence>
<dbReference type="Proteomes" id="UP000320333">
    <property type="component" value="Unassembled WGS sequence"/>
</dbReference>
<name>A0A507FAN2_9FUNG</name>
<evidence type="ECO:0000256" key="2">
    <source>
        <dbReference type="SAM" id="Phobius"/>
    </source>
</evidence>